<keyword evidence="2" id="KW-1185">Reference proteome</keyword>
<organism evidence="1 2">
    <name type="scientific">Pocillopora damicornis</name>
    <name type="common">Cauliflower coral</name>
    <name type="synonym">Millepora damicornis</name>
    <dbReference type="NCBI Taxonomy" id="46731"/>
    <lineage>
        <taxon>Eukaryota</taxon>
        <taxon>Metazoa</taxon>
        <taxon>Cnidaria</taxon>
        <taxon>Anthozoa</taxon>
        <taxon>Hexacorallia</taxon>
        <taxon>Scleractinia</taxon>
        <taxon>Astrocoeniina</taxon>
        <taxon>Pocilloporidae</taxon>
        <taxon>Pocillopora</taxon>
    </lineage>
</organism>
<evidence type="ECO:0000313" key="2">
    <source>
        <dbReference type="Proteomes" id="UP000275408"/>
    </source>
</evidence>
<dbReference type="Proteomes" id="UP000275408">
    <property type="component" value="Unassembled WGS sequence"/>
</dbReference>
<dbReference type="AlphaFoldDB" id="A0A3M6U502"/>
<comment type="caution">
    <text evidence="1">The sequence shown here is derived from an EMBL/GenBank/DDBJ whole genome shotgun (WGS) entry which is preliminary data.</text>
</comment>
<dbReference type="EMBL" id="RCHS01002239">
    <property type="protein sequence ID" value="RMX48762.1"/>
    <property type="molecule type" value="Genomic_DNA"/>
</dbReference>
<gene>
    <name evidence="1" type="ORF">pdam_00001623</name>
</gene>
<proteinExistence type="predicted"/>
<evidence type="ECO:0000313" key="1">
    <source>
        <dbReference type="EMBL" id="RMX48762.1"/>
    </source>
</evidence>
<dbReference type="STRING" id="46731.A0A3M6U502"/>
<reference evidence="1 2" key="1">
    <citation type="journal article" date="2018" name="Sci. Rep.">
        <title>Comparative analysis of the Pocillopora damicornis genome highlights role of immune system in coral evolution.</title>
        <authorList>
            <person name="Cunning R."/>
            <person name="Bay R.A."/>
            <person name="Gillette P."/>
            <person name="Baker A.C."/>
            <person name="Traylor-Knowles N."/>
        </authorList>
    </citation>
    <scope>NUCLEOTIDE SEQUENCE [LARGE SCALE GENOMIC DNA]</scope>
    <source>
        <strain evidence="1">RSMAS</strain>
        <tissue evidence="1">Whole animal</tissue>
    </source>
</reference>
<sequence>MLFLKDASCKRSRRLAHQDVEEDGRPEPFAVHEAQAMATVANPEPEHPFRQAEDGRLSLCSMNPTQYQYREVTSLLSKYVVPLKKNINHPFQEALPVVSSFSIFNLLAVPPPDDTSFRCYGSSEVKILAAHYYSTQTQKEKLHAEWNNVKFELVEWKSKEEFKTATKTTTTPSELVLHRLITMKETQ</sequence>
<protein>
    <submittedName>
        <fullName evidence="1">Uncharacterized protein</fullName>
    </submittedName>
</protein>
<name>A0A3M6U502_POCDA</name>
<accession>A0A3M6U502</accession>